<evidence type="ECO:0000313" key="1">
    <source>
        <dbReference type="EMBL" id="GMS91365.1"/>
    </source>
</evidence>
<dbReference type="AlphaFoldDB" id="A0AAV5TEW7"/>
<evidence type="ECO:0000313" key="2">
    <source>
        <dbReference type="Proteomes" id="UP001432027"/>
    </source>
</evidence>
<dbReference type="Proteomes" id="UP001432027">
    <property type="component" value="Unassembled WGS sequence"/>
</dbReference>
<feature type="non-terminal residue" evidence="1">
    <location>
        <position position="1"/>
    </location>
</feature>
<protein>
    <submittedName>
        <fullName evidence="1">Uncharacterized protein</fullName>
    </submittedName>
</protein>
<reference evidence="1" key="1">
    <citation type="submission" date="2023-10" db="EMBL/GenBank/DDBJ databases">
        <title>Genome assembly of Pristionchus species.</title>
        <authorList>
            <person name="Yoshida K."/>
            <person name="Sommer R.J."/>
        </authorList>
    </citation>
    <scope>NUCLEOTIDE SEQUENCE</scope>
    <source>
        <strain evidence="1">RS0144</strain>
    </source>
</reference>
<dbReference type="EMBL" id="BTSX01000003">
    <property type="protein sequence ID" value="GMS91365.1"/>
    <property type="molecule type" value="Genomic_DNA"/>
</dbReference>
<keyword evidence="2" id="KW-1185">Reference proteome</keyword>
<gene>
    <name evidence="1" type="ORF">PENTCL1PPCAC_13540</name>
</gene>
<name>A0AAV5TEW7_9BILA</name>
<sequence length="79" mass="8574">VAYEAVCVIFEHWLAQLEKFDSLKLCGLGFSRVLKTMGVSILHLVATLAPDDVTTLKCDIDVTSSGANVGIDLFELCQT</sequence>
<accession>A0AAV5TEW7</accession>
<organism evidence="1 2">
    <name type="scientific">Pristionchus entomophagus</name>
    <dbReference type="NCBI Taxonomy" id="358040"/>
    <lineage>
        <taxon>Eukaryota</taxon>
        <taxon>Metazoa</taxon>
        <taxon>Ecdysozoa</taxon>
        <taxon>Nematoda</taxon>
        <taxon>Chromadorea</taxon>
        <taxon>Rhabditida</taxon>
        <taxon>Rhabditina</taxon>
        <taxon>Diplogasteromorpha</taxon>
        <taxon>Diplogasteroidea</taxon>
        <taxon>Neodiplogasteridae</taxon>
        <taxon>Pristionchus</taxon>
    </lineage>
</organism>
<comment type="caution">
    <text evidence="1">The sequence shown here is derived from an EMBL/GenBank/DDBJ whole genome shotgun (WGS) entry which is preliminary data.</text>
</comment>
<proteinExistence type="predicted"/>